<dbReference type="RefSeq" id="WP_313874846.1">
    <property type="nucleotide sequence ID" value="NZ_JAVBIK010000001.1"/>
</dbReference>
<feature type="compositionally biased region" description="Basic and acidic residues" evidence="1">
    <location>
        <begin position="627"/>
        <end position="644"/>
    </location>
</feature>
<evidence type="ECO:0000313" key="2">
    <source>
        <dbReference type="EMBL" id="MDT7519146.1"/>
    </source>
</evidence>
<evidence type="ECO:0000256" key="1">
    <source>
        <dbReference type="SAM" id="MobiDB-lite"/>
    </source>
</evidence>
<proteinExistence type="predicted"/>
<organism evidence="2 3">
    <name type="scientific">Rhodoferax potami</name>
    <dbReference type="NCBI Taxonomy" id="3068338"/>
    <lineage>
        <taxon>Bacteria</taxon>
        <taxon>Pseudomonadati</taxon>
        <taxon>Pseudomonadota</taxon>
        <taxon>Betaproteobacteria</taxon>
        <taxon>Burkholderiales</taxon>
        <taxon>Comamonadaceae</taxon>
        <taxon>Rhodoferax</taxon>
    </lineage>
</organism>
<feature type="region of interest" description="Disordered" evidence="1">
    <location>
        <begin position="624"/>
        <end position="644"/>
    </location>
</feature>
<evidence type="ECO:0000313" key="3">
    <source>
        <dbReference type="Proteomes" id="UP001321700"/>
    </source>
</evidence>
<protein>
    <submittedName>
        <fullName evidence="2">Uncharacterized protein</fullName>
    </submittedName>
</protein>
<keyword evidence="3" id="KW-1185">Reference proteome</keyword>
<reference evidence="2 3" key="1">
    <citation type="submission" date="2023-08" db="EMBL/GenBank/DDBJ databases">
        <title>Rhodoferax potami sp. nov. and Rhodoferax mekongensis sp. nov., isolated from the Mekong River in Thailand.</title>
        <authorList>
            <person name="Kitikhun S."/>
            <person name="Charoenyingcharoen P."/>
            <person name="Siriarchawattana P."/>
            <person name="Likhitrattanapisal S."/>
            <person name="Nilsakha T."/>
            <person name="Chanpet A."/>
            <person name="Rattanawaree P."/>
            <person name="Ingsriswang S."/>
        </authorList>
    </citation>
    <scope>NUCLEOTIDE SEQUENCE [LARGE SCALE GENOMIC DNA]</scope>
    <source>
        <strain evidence="2 3">TBRC 17660</strain>
    </source>
</reference>
<accession>A0ABU3KMV8</accession>
<name>A0ABU3KMV8_9BURK</name>
<sequence>MADGEFAELHLTELNTQQILRFAALWLETNEEQAQAFVDQAHQHEMDGLLTNPQTLRMLVEAVGNSAEDWPRSKMEVYEKACAKLVQEQNEVHLDAQRRSTIPDAQLLNAAGYLCAVMLLSGSSVIALQRQKTPAAHAMVLTTLLTSSATTPSTDACNKVLETHLFSSDGKGNFTPVHRTVAEYLGAKYLADRIRNHLPANRVLALIQGQDGGVVPELRGVHAWLAVVTDESVRRTLIDHDALGLVLHGDVLRFSVQEKKQVLQALQREAQRYAHFRSQNWASRPFGALATPDMEATFREWLESPERSPAHQAVLDCVLDAMEHGQAMPALTDDLERIVSDKNCWSGLRRSALHTLCAYAKHVKDWSVPLRILGGVHQRNIQDEDNDLLGVLLNKLYPGFIEPKDLWSYYRPHSQTSINQYWMFWNDLAKYHAPRQDIPVLLDALLASEYRLRSLGEEYDLSQVIGNLLLAGITYFGQEQAVPRLYAWLTLAVGEYHDNALQRETREALARWFGTNPSTYKRLIEYGIAQRLASEQPVHLWLYEMQQMLCEAPRPSDAVDWYLALAEPRTDAFRQQLIGEAFRLAELREGANSAIARIERWTAQHPQDAEWIVNGCLSCPYPPDEETQSRRLRSGERKKKDAQKHADDLQFFRKELPKLQSNEAHQGLLIHIGQRYLQGVRNNSKSSPEEELRKLLNEDPHWIAMALDGLRHCLYRKDLPEAQTILNSYLKSKYFPISHALLAAMHLLFSESPTSALDLPEPTLERLVAFEITHPQGDSPAWFKQLSQERGHLVGKVMLRLMRMQIAAKVEHVNGLYALAHDVQYTAIAQDIAPLLIAELPARVTKTQLRCVRELIACLLRTQPESEQLSLISKRLAASNMDVAQRVYWLTAGLQVAPTQYVEPLKRYLAGKPSRANHVYELLREQRQERDYAELLGLEAKMFLIPLLGTRFIPKEEPKSGEAYWVTPTMESMRYVEQLISSMAADLSEEAGAGLDQLLNIQALAPWKSRLDHALYEQKLLRRKALFRPASVKEVCHTLANLQPANAADLHALVVDQLNKLAKEIRHGNTNDYTQYWNGDKPRVENDCRDALLSDLKKLLTPLNVIAEPERTHADHKRADIEVFFGSTLHIPIEIKRDSHKDVWKAIHDQLIAKYSREQGSDGYGVYLVFWFTPQNLHVAGDGGNKLKTPLELQQRLTATIPRELQHKITVLVIDCAKS</sequence>
<dbReference type="EMBL" id="JAVBIK010000001">
    <property type="protein sequence ID" value="MDT7519146.1"/>
    <property type="molecule type" value="Genomic_DNA"/>
</dbReference>
<dbReference type="Proteomes" id="UP001321700">
    <property type="component" value="Unassembled WGS sequence"/>
</dbReference>
<comment type="caution">
    <text evidence="2">The sequence shown here is derived from an EMBL/GenBank/DDBJ whole genome shotgun (WGS) entry which is preliminary data.</text>
</comment>
<gene>
    <name evidence="2" type="ORF">RAE19_10550</name>
</gene>